<evidence type="ECO:0000313" key="3">
    <source>
        <dbReference type="EMBL" id="MBE1566478.1"/>
    </source>
</evidence>
<keyword evidence="2" id="KW-0812">Transmembrane</keyword>
<gene>
    <name evidence="3" type="ORF">H4W81_009257</name>
</gene>
<dbReference type="Proteomes" id="UP000661607">
    <property type="component" value="Unassembled WGS sequence"/>
</dbReference>
<reference evidence="3 4" key="1">
    <citation type="submission" date="2020-10" db="EMBL/GenBank/DDBJ databases">
        <title>Sequencing the genomes of 1000 actinobacteria strains.</title>
        <authorList>
            <person name="Klenk H.-P."/>
        </authorList>
    </citation>
    <scope>NUCLEOTIDE SEQUENCE [LARGE SCALE GENOMIC DNA]</scope>
    <source>
        <strain evidence="3 4">DSM 43748</strain>
    </source>
</reference>
<evidence type="ECO:0000256" key="1">
    <source>
        <dbReference type="SAM" id="MobiDB-lite"/>
    </source>
</evidence>
<accession>A0ABR9KWT7</accession>
<dbReference type="Pfam" id="PF10067">
    <property type="entry name" value="DUF2306"/>
    <property type="match status" value="1"/>
</dbReference>
<evidence type="ECO:0000256" key="2">
    <source>
        <dbReference type="SAM" id="Phobius"/>
    </source>
</evidence>
<feature type="transmembrane region" description="Helical" evidence="2">
    <location>
        <begin position="27"/>
        <end position="48"/>
    </location>
</feature>
<dbReference type="InterPro" id="IPR018750">
    <property type="entry name" value="DUF2306_membrane"/>
</dbReference>
<protein>
    <submittedName>
        <fullName evidence="3">Membrane protein</fullName>
    </submittedName>
</protein>
<feature type="transmembrane region" description="Helical" evidence="2">
    <location>
        <begin position="140"/>
        <end position="159"/>
    </location>
</feature>
<sequence length="229" mass="24745">MTDKSLTTHPRPPRAGRRTDDRNTRTGWLVPAALIALSVVPLVMGAVRLTELAGGADVTPENARFFDAPLPVVLHILSVGVYSILGAFQFASRFRGRRPGWHRVAGRVLVPSGIVAALSGLWMTLFYARPAGDGDLLAGFRLVFGSAMVLAICLGLAAIRRRDFARHRAWMARGYAIGLGAGTQALVHLPWMAIFGAPDELSRALLMGSGWAINLVVAEWIIRGRRVSS</sequence>
<proteinExistence type="predicted"/>
<feature type="transmembrane region" description="Helical" evidence="2">
    <location>
        <begin position="171"/>
        <end position="192"/>
    </location>
</feature>
<evidence type="ECO:0000313" key="4">
    <source>
        <dbReference type="Proteomes" id="UP000661607"/>
    </source>
</evidence>
<comment type="caution">
    <text evidence="3">The sequence shown here is derived from an EMBL/GenBank/DDBJ whole genome shotgun (WGS) entry which is preliminary data.</text>
</comment>
<feature type="transmembrane region" description="Helical" evidence="2">
    <location>
        <begin position="204"/>
        <end position="222"/>
    </location>
</feature>
<keyword evidence="4" id="KW-1185">Reference proteome</keyword>
<feature type="region of interest" description="Disordered" evidence="1">
    <location>
        <begin position="1"/>
        <end position="23"/>
    </location>
</feature>
<feature type="transmembrane region" description="Helical" evidence="2">
    <location>
        <begin position="68"/>
        <end position="88"/>
    </location>
</feature>
<dbReference type="EMBL" id="JADBEF010000001">
    <property type="protein sequence ID" value="MBE1566478.1"/>
    <property type="molecule type" value="Genomic_DNA"/>
</dbReference>
<keyword evidence="2" id="KW-0472">Membrane</keyword>
<keyword evidence="2" id="KW-1133">Transmembrane helix</keyword>
<feature type="transmembrane region" description="Helical" evidence="2">
    <location>
        <begin position="108"/>
        <end position="128"/>
    </location>
</feature>
<organism evidence="3 4">
    <name type="scientific">Nonomuraea africana</name>
    <dbReference type="NCBI Taxonomy" id="46171"/>
    <lineage>
        <taxon>Bacteria</taxon>
        <taxon>Bacillati</taxon>
        <taxon>Actinomycetota</taxon>
        <taxon>Actinomycetes</taxon>
        <taxon>Streptosporangiales</taxon>
        <taxon>Streptosporangiaceae</taxon>
        <taxon>Nonomuraea</taxon>
    </lineage>
</organism>
<dbReference type="RefSeq" id="WP_192780505.1">
    <property type="nucleotide sequence ID" value="NZ_BAAASY010000021.1"/>
</dbReference>
<name>A0ABR9KWT7_9ACTN</name>